<evidence type="ECO:0000256" key="4">
    <source>
        <dbReference type="ARBA" id="ARBA00022679"/>
    </source>
</evidence>
<gene>
    <name evidence="14" type="ORF">SSX86_027514</name>
</gene>
<keyword evidence="6" id="KW-0156">Chromatin regulator</keyword>
<evidence type="ECO:0000256" key="5">
    <source>
        <dbReference type="ARBA" id="ARBA00022691"/>
    </source>
</evidence>
<dbReference type="Gene3D" id="2.170.270.10">
    <property type="entry name" value="SET domain"/>
    <property type="match status" value="1"/>
</dbReference>
<evidence type="ECO:0000256" key="7">
    <source>
        <dbReference type="ARBA" id="ARBA00023242"/>
    </source>
</evidence>
<accession>A0AAP0CC44</accession>
<evidence type="ECO:0000256" key="8">
    <source>
        <dbReference type="PROSITE-ProRule" id="PRU00358"/>
    </source>
</evidence>
<protein>
    <recommendedName>
        <fullName evidence="16">Histone-lysine N-methyltransferase</fullName>
    </recommendedName>
</protein>
<comment type="caution">
    <text evidence="14">The sequence shown here is derived from an EMBL/GenBank/DDBJ whole genome shotgun (WGS) entry which is preliminary data.</text>
</comment>
<feature type="domain" description="YDG" evidence="13">
    <location>
        <begin position="194"/>
        <end position="347"/>
    </location>
</feature>
<evidence type="ECO:0000313" key="14">
    <source>
        <dbReference type="EMBL" id="KAK9050889.1"/>
    </source>
</evidence>
<dbReference type="SMART" id="SM00317">
    <property type="entry name" value="SET"/>
    <property type="match status" value="1"/>
</dbReference>
<keyword evidence="3" id="KW-0489">Methyltransferase</keyword>
<dbReference type="SMART" id="SM00468">
    <property type="entry name" value="PreSET"/>
    <property type="match status" value="1"/>
</dbReference>
<dbReference type="InterPro" id="IPR003616">
    <property type="entry name" value="Post-SET_dom"/>
</dbReference>
<dbReference type="SUPFAM" id="SSF88697">
    <property type="entry name" value="PUA domain-like"/>
    <property type="match status" value="1"/>
</dbReference>
<dbReference type="PANTHER" id="PTHR45660:SF95">
    <property type="entry name" value="SU(VAR)3-9-4-LIKE PROTEIN-RELATED"/>
    <property type="match status" value="1"/>
</dbReference>
<feature type="domain" description="Pre-SET" evidence="11">
    <location>
        <begin position="429"/>
        <end position="491"/>
    </location>
</feature>
<keyword evidence="2" id="KW-0158">Chromosome</keyword>
<dbReference type="GO" id="GO:0003690">
    <property type="term" value="F:double-stranded DNA binding"/>
    <property type="evidence" value="ECO:0007669"/>
    <property type="project" value="TreeGrafter"/>
</dbReference>
<feature type="region of interest" description="Disordered" evidence="9">
    <location>
        <begin position="689"/>
        <end position="709"/>
    </location>
</feature>
<dbReference type="InterPro" id="IPR046341">
    <property type="entry name" value="SET_dom_sf"/>
</dbReference>
<dbReference type="Pfam" id="PF00856">
    <property type="entry name" value="SET"/>
    <property type="match status" value="1"/>
</dbReference>
<evidence type="ECO:0000256" key="9">
    <source>
        <dbReference type="SAM" id="MobiDB-lite"/>
    </source>
</evidence>
<dbReference type="InterPro" id="IPR007728">
    <property type="entry name" value="Pre-SET_dom"/>
</dbReference>
<keyword evidence="4" id="KW-0808">Transferase</keyword>
<dbReference type="EMBL" id="JBCNJP010000027">
    <property type="protein sequence ID" value="KAK9050889.1"/>
    <property type="molecule type" value="Genomic_DNA"/>
</dbReference>
<dbReference type="Pfam" id="PF02182">
    <property type="entry name" value="SAD_SRA"/>
    <property type="match status" value="1"/>
</dbReference>
<organism evidence="14 15">
    <name type="scientific">Deinandra increscens subsp. villosa</name>
    <dbReference type="NCBI Taxonomy" id="3103831"/>
    <lineage>
        <taxon>Eukaryota</taxon>
        <taxon>Viridiplantae</taxon>
        <taxon>Streptophyta</taxon>
        <taxon>Embryophyta</taxon>
        <taxon>Tracheophyta</taxon>
        <taxon>Spermatophyta</taxon>
        <taxon>Magnoliopsida</taxon>
        <taxon>eudicotyledons</taxon>
        <taxon>Gunneridae</taxon>
        <taxon>Pentapetalae</taxon>
        <taxon>asterids</taxon>
        <taxon>campanulids</taxon>
        <taxon>Asterales</taxon>
        <taxon>Asteraceae</taxon>
        <taxon>Asteroideae</taxon>
        <taxon>Heliantheae alliance</taxon>
        <taxon>Madieae</taxon>
        <taxon>Madiinae</taxon>
        <taxon>Deinandra</taxon>
    </lineage>
</organism>
<dbReference type="InterPro" id="IPR001214">
    <property type="entry name" value="SET_dom"/>
</dbReference>
<keyword evidence="15" id="KW-1185">Reference proteome</keyword>
<dbReference type="InterPro" id="IPR015947">
    <property type="entry name" value="PUA-like_sf"/>
</dbReference>
<evidence type="ECO:0000313" key="15">
    <source>
        <dbReference type="Proteomes" id="UP001408789"/>
    </source>
</evidence>
<reference evidence="14 15" key="1">
    <citation type="submission" date="2024-04" db="EMBL/GenBank/DDBJ databases">
        <title>The reference genome of an endangered Asteraceae, Deinandra increscens subsp. villosa, native to the Central Coast of California.</title>
        <authorList>
            <person name="Guilliams M."/>
            <person name="Hasenstab-Lehman K."/>
            <person name="Meyer R."/>
            <person name="Mcevoy S."/>
        </authorList>
    </citation>
    <scope>NUCLEOTIDE SEQUENCE [LARGE SCALE GENOMIC DNA]</scope>
    <source>
        <tissue evidence="14">Leaf</tissue>
    </source>
</reference>
<dbReference type="InterPro" id="IPR003105">
    <property type="entry name" value="SRA_YDG"/>
</dbReference>
<evidence type="ECO:0000259" key="11">
    <source>
        <dbReference type="PROSITE" id="PS50867"/>
    </source>
</evidence>
<evidence type="ECO:0000259" key="12">
    <source>
        <dbReference type="PROSITE" id="PS50868"/>
    </source>
</evidence>
<dbReference type="Pfam" id="PF05033">
    <property type="entry name" value="Pre-SET"/>
    <property type="match status" value="1"/>
</dbReference>
<evidence type="ECO:0000256" key="3">
    <source>
        <dbReference type="ARBA" id="ARBA00022603"/>
    </source>
</evidence>
<dbReference type="PROSITE" id="PS50868">
    <property type="entry name" value="POST_SET"/>
    <property type="match status" value="1"/>
</dbReference>
<keyword evidence="7 8" id="KW-0539">Nucleus</keyword>
<keyword evidence="5" id="KW-0949">S-adenosyl-L-methionine</keyword>
<dbReference type="GO" id="GO:0008270">
    <property type="term" value="F:zinc ion binding"/>
    <property type="evidence" value="ECO:0007669"/>
    <property type="project" value="InterPro"/>
</dbReference>
<dbReference type="GO" id="GO:0005694">
    <property type="term" value="C:chromosome"/>
    <property type="evidence" value="ECO:0007669"/>
    <property type="project" value="UniProtKB-SubCell"/>
</dbReference>
<evidence type="ECO:0000256" key="1">
    <source>
        <dbReference type="ARBA" id="ARBA00004286"/>
    </source>
</evidence>
<feature type="region of interest" description="Disordered" evidence="9">
    <location>
        <begin position="33"/>
        <end position="111"/>
    </location>
</feature>
<name>A0AAP0CC44_9ASTR</name>
<sequence length="709" mass="79843">MGSDKSLGNGGALDVSVTKNFGQRVQKLVVVSEEKSPLPRRCSPRFPPEAKRPYYGPPPPRKIIITSDDDDDDVQIISPPTTNHHHHHHLSNSNSKSPPVTLLEEHEQQKKKPLGDLAAAAAYVTHTRNDKARVKKTLRIYNKYYLHFFQEQNACANDTKRLAKHLDLKKEGVSETAVMMIECNQVLFPTKRFGHLPGIDVGYQFYSRAEMVALGLHSHWLNCIDYMGSSYEIMEEFKGYTFPIAIAIVLSGQYKDDQDNSEDIVYAGECGNDFTGSEHQFKKQEISRDNLALKNSLEQCIPVRVIRGHTGDNHFKIYTYDGLYKVSECWPAEGASGFVVYKYRLKRLDGQPKLTSNQVQYSNGRSRVPAKAPLLACLDITEGQEDVHIPAFNTIDDTTITGKFNYLSGFTYTRYNKVLSNLKLPPNADGCDCKGYCKNPKTCSCARLNGADFPYVRSNGGRLIEAKDVVFECGPNCGCGPSCINRISQQGIKYQLEVFRTRDRGWAVKTKDFIPSGAPVCEYIGELRRTNEVDNVAENDYIFEIDCWQTMKGIGGRERRLGDVSESLSSKLEKADEKSVEAEFCIDAGRIGNVARFINHSCDPNLFVQCVLSSHHDLKLARIVLFASDNIAPMQELTYDYGYALDSVVDKNGKVRMLPCHCGTSECRKRLKKKVCVCAKRMALLAEERRKKSKQEKLDKKRQPISKDS</sequence>
<dbReference type="SUPFAM" id="SSF82199">
    <property type="entry name" value="SET domain"/>
    <property type="match status" value="1"/>
</dbReference>
<dbReference type="InterPro" id="IPR036987">
    <property type="entry name" value="SRA-YDG_sf"/>
</dbReference>
<dbReference type="AlphaFoldDB" id="A0AAP0CC44"/>
<dbReference type="PROSITE" id="PS51015">
    <property type="entry name" value="YDG"/>
    <property type="match status" value="1"/>
</dbReference>
<dbReference type="Proteomes" id="UP001408789">
    <property type="component" value="Unassembled WGS sequence"/>
</dbReference>
<feature type="domain" description="SET" evidence="10">
    <location>
        <begin position="494"/>
        <end position="642"/>
    </location>
</feature>
<dbReference type="GO" id="GO:0042054">
    <property type="term" value="F:histone methyltransferase activity"/>
    <property type="evidence" value="ECO:0007669"/>
    <property type="project" value="InterPro"/>
</dbReference>
<evidence type="ECO:0000256" key="6">
    <source>
        <dbReference type="ARBA" id="ARBA00022853"/>
    </source>
</evidence>
<evidence type="ECO:0000256" key="2">
    <source>
        <dbReference type="ARBA" id="ARBA00022454"/>
    </source>
</evidence>
<dbReference type="PROSITE" id="PS51575">
    <property type="entry name" value="SAM_MT43_SUVAR39_2"/>
    <property type="match status" value="1"/>
</dbReference>
<dbReference type="PANTHER" id="PTHR45660">
    <property type="entry name" value="HISTONE-LYSINE N-METHYLTRANSFERASE SETMAR"/>
    <property type="match status" value="1"/>
</dbReference>
<dbReference type="PROSITE" id="PS50280">
    <property type="entry name" value="SET"/>
    <property type="match status" value="1"/>
</dbReference>
<dbReference type="InterPro" id="IPR051357">
    <property type="entry name" value="H3K9_HMTase_SUVAR3-9"/>
</dbReference>
<proteinExistence type="predicted"/>
<dbReference type="PROSITE" id="PS50867">
    <property type="entry name" value="PRE_SET"/>
    <property type="match status" value="1"/>
</dbReference>
<evidence type="ECO:0008006" key="16">
    <source>
        <dbReference type="Google" id="ProtNLM"/>
    </source>
</evidence>
<dbReference type="GO" id="GO:0032259">
    <property type="term" value="P:methylation"/>
    <property type="evidence" value="ECO:0007669"/>
    <property type="project" value="UniProtKB-KW"/>
</dbReference>
<dbReference type="SMART" id="SM00466">
    <property type="entry name" value="SRA"/>
    <property type="match status" value="1"/>
</dbReference>
<dbReference type="InterPro" id="IPR025794">
    <property type="entry name" value="H3-K9-MeTrfase_plant"/>
</dbReference>
<dbReference type="Gene3D" id="2.30.280.10">
    <property type="entry name" value="SRA-YDG"/>
    <property type="match status" value="1"/>
</dbReference>
<comment type="subcellular location">
    <subcellularLocation>
        <location evidence="1">Chromosome</location>
    </subcellularLocation>
    <subcellularLocation>
        <location evidence="8">Nucleus</location>
    </subcellularLocation>
</comment>
<evidence type="ECO:0000259" key="10">
    <source>
        <dbReference type="PROSITE" id="PS50280"/>
    </source>
</evidence>
<feature type="domain" description="Post-SET" evidence="12">
    <location>
        <begin position="656"/>
        <end position="672"/>
    </location>
</feature>
<evidence type="ECO:0000259" key="13">
    <source>
        <dbReference type="PROSITE" id="PS51015"/>
    </source>
</evidence>
<dbReference type="GO" id="GO:0005634">
    <property type="term" value="C:nucleus"/>
    <property type="evidence" value="ECO:0007669"/>
    <property type="project" value="UniProtKB-SubCell"/>
</dbReference>